<name>A0A1L9SNI5_9EURO</name>
<protein>
    <submittedName>
        <fullName evidence="2">Uncharacterized protein</fullName>
    </submittedName>
</protein>
<evidence type="ECO:0000313" key="3">
    <source>
        <dbReference type="Proteomes" id="UP000184188"/>
    </source>
</evidence>
<proteinExistence type="predicted"/>
<keyword evidence="3" id="KW-1185">Reference proteome</keyword>
<dbReference type="GeneID" id="34613174"/>
<dbReference type="AlphaFoldDB" id="A0A1L9SNI5"/>
<reference evidence="3" key="1">
    <citation type="journal article" date="2017" name="Genome Biol.">
        <title>Comparative genomics reveals high biological diversity and specific adaptations in the industrially and medically important fungal genus Aspergillus.</title>
        <authorList>
            <person name="de Vries R.P."/>
            <person name="Riley R."/>
            <person name="Wiebenga A."/>
            <person name="Aguilar-Osorio G."/>
            <person name="Amillis S."/>
            <person name="Uchima C.A."/>
            <person name="Anderluh G."/>
            <person name="Asadollahi M."/>
            <person name="Askin M."/>
            <person name="Barry K."/>
            <person name="Battaglia E."/>
            <person name="Bayram O."/>
            <person name="Benocci T."/>
            <person name="Braus-Stromeyer S.A."/>
            <person name="Caldana C."/>
            <person name="Canovas D."/>
            <person name="Cerqueira G.C."/>
            <person name="Chen F."/>
            <person name="Chen W."/>
            <person name="Choi C."/>
            <person name="Clum A."/>
            <person name="Dos Santos R.A."/>
            <person name="Damasio A.R."/>
            <person name="Diallinas G."/>
            <person name="Emri T."/>
            <person name="Fekete E."/>
            <person name="Flipphi M."/>
            <person name="Freyberg S."/>
            <person name="Gallo A."/>
            <person name="Gournas C."/>
            <person name="Habgood R."/>
            <person name="Hainaut M."/>
            <person name="Harispe M.L."/>
            <person name="Henrissat B."/>
            <person name="Hilden K.S."/>
            <person name="Hope R."/>
            <person name="Hossain A."/>
            <person name="Karabika E."/>
            <person name="Karaffa L."/>
            <person name="Karanyi Z."/>
            <person name="Krasevec N."/>
            <person name="Kuo A."/>
            <person name="Kusch H."/>
            <person name="LaButti K."/>
            <person name="Lagendijk E.L."/>
            <person name="Lapidus A."/>
            <person name="Levasseur A."/>
            <person name="Lindquist E."/>
            <person name="Lipzen A."/>
            <person name="Logrieco A.F."/>
            <person name="MacCabe A."/>
            <person name="Maekelae M.R."/>
            <person name="Malavazi I."/>
            <person name="Melin P."/>
            <person name="Meyer V."/>
            <person name="Mielnichuk N."/>
            <person name="Miskei M."/>
            <person name="Molnar A.P."/>
            <person name="Mule G."/>
            <person name="Ngan C.Y."/>
            <person name="Orejas M."/>
            <person name="Orosz E."/>
            <person name="Ouedraogo J.P."/>
            <person name="Overkamp K.M."/>
            <person name="Park H.-S."/>
            <person name="Perrone G."/>
            <person name="Piumi F."/>
            <person name="Punt P.J."/>
            <person name="Ram A.F."/>
            <person name="Ramon A."/>
            <person name="Rauscher S."/>
            <person name="Record E."/>
            <person name="Riano-Pachon D.M."/>
            <person name="Robert V."/>
            <person name="Roehrig J."/>
            <person name="Ruller R."/>
            <person name="Salamov A."/>
            <person name="Salih N.S."/>
            <person name="Samson R.A."/>
            <person name="Sandor E."/>
            <person name="Sanguinetti M."/>
            <person name="Schuetze T."/>
            <person name="Sepcic K."/>
            <person name="Shelest E."/>
            <person name="Sherlock G."/>
            <person name="Sophianopoulou V."/>
            <person name="Squina F.M."/>
            <person name="Sun H."/>
            <person name="Susca A."/>
            <person name="Todd R.B."/>
            <person name="Tsang A."/>
            <person name="Unkles S.E."/>
            <person name="van de Wiele N."/>
            <person name="van Rossen-Uffink D."/>
            <person name="Oliveira J.V."/>
            <person name="Vesth T.C."/>
            <person name="Visser J."/>
            <person name="Yu J.-H."/>
            <person name="Zhou M."/>
            <person name="Andersen M.R."/>
            <person name="Archer D.B."/>
            <person name="Baker S.E."/>
            <person name="Benoit I."/>
            <person name="Brakhage A.A."/>
            <person name="Braus G.H."/>
            <person name="Fischer R."/>
            <person name="Frisvad J.C."/>
            <person name="Goldman G.H."/>
            <person name="Houbraken J."/>
            <person name="Oakley B."/>
            <person name="Pocsi I."/>
            <person name="Scazzocchio C."/>
            <person name="Seiboth B."/>
            <person name="vanKuyk P.A."/>
            <person name="Wortman J."/>
            <person name="Dyer P.S."/>
            <person name="Grigoriev I.V."/>
        </authorList>
    </citation>
    <scope>NUCLEOTIDE SEQUENCE [LARGE SCALE GENOMIC DNA]</scope>
    <source>
        <strain evidence="3">CBS 506.65</strain>
    </source>
</reference>
<keyword evidence="1" id="KW-1133">Transmembrane helix</keyword>
<dbReference type="VEuPathDB" id="FungiDB:ASPZODRAFT_1653977"/>
<gene>
    <name evidence="2" type="ORF">ASPZODRAFT_1653977</name>
</gene>
<dbReference type="RefSeq" id="XP_022583183.1">
    <property type="nucleotide sequence ID" value="XM_022726710.1"/>
</dbReference>
<sequence length="112" mass="13503">MTRISSRARYRIRRYYWWMVLMCPRISCYSIMRPILSIYTHLRWICLTSPILWFIAMLLRKRCELATEVKGNQGNASPIHGRHKIPFILYNPALVQCMELQCRTLRRRVCDP</sequence>
<accession>A0A1L9SNI5</accession>
<keyword evidence="1" id="KW-0812">Transmembrane</keyword>
<dbReference type="EMBL" id="KV878339">
    <property type="protein sequence ID" value="OJJ48673.1"/>
    <property type="molecule type" value="Genomic_DNA"/>
</dbReference>
<keyword evidence="1" id="KW-0472">Membrane</keyword>
<evidence type="ECO:0000256" key="1">
    <source>
        <dbReference type="SAM" id="Phobius"/>
    </source>
</evidence>
<organism evidence="2 3">
    <name type="scientific">Penicilliopsis zonata CBS 506.65</name>
    <dbReference type="NCBI Taxonomy" id="1073090"/>
    <lineage>
        <taxon>Eukaryota</taxon>
        <taxon>Fungi</taxon>
        <taxon>Dikarya</taxon>
        <taxon>Ascomycota</taxon>
        <taxon>Pezizomycotina</taxon>
        <taxon>Eurotiomycetes</taxon>
        <taxon>Eurotiomycetidae</taxon>
        <taxon>Eurotiales</taxon>
        <taxon>Aspergillaceae</taxon>
        <taxon>Penicilliopsis</taxon>
    </lineage>
</organism>
<feature type="transmembrane region" description="Helical" evidence="1">
    <location>
        <begin position="38"/>
        <end position="59"/>
    </location>
</feature>
<dbReference type="Proteomes" id="UP000184188">
    <property type="component" value="Unassembled WGS sequence"/>
</dbReference>
<evidence type="ECO:0000313" key="2">
    <source>
        <dbReference type="EMBL" id="OJJ48673.1"/>
    </source>
</evidence>